<dbReference type="PANTHER" id="PTHR30290">
    <property type="entry name" value="PERIPLASMIC BINDING COMPONENT OF ABC TRANSPORTER"/>
    <property type="match status" value="1"/>
</dbReference>
<dbReference type="STRING" id="582851.GCA_900162665_03949"/>
<dbReference type="InterPro" id="IPR000914">
    <property type="entry name" value="SBP_5_dom"/>
</dbReference>
<evidence type="ECO:0000259" key="2">
    <source>
        <dbReference type="Pfam" id="PF00496"/>
    </source>
</evidence>
<evidence type="ECO:0000313" key="5">
    <source>
        <dbReference type="Proteomes" id="UP000321558"/>
    </source>
</evidence>
<dbReference type="PANTHER" id="PTHR30290:SF72">
    <property type="entry name" value="HTH-TYPE TRANSCRIPTIONAL REGULATOR SGRR"/>
    <property type="match status" value="1"/>
</dbReference>
<dbReference type="GO" id="GO:1904680">
    <property type="term" value="F:peptide transmembrane transporter activity"/>
    <property type="evidence" value="ECO:0007669"/>
    <property type="project" value="TreeGrafter"/>
</dbReference>
<feature type="domain" description="Transcriptional regulator SgrR N-terminal HTH" evidence="3">
    <location>
        <begin position="8"/>
        <end position="106"/>
    </location>
</feature>
<gene>
    <name evidence="4" type="ORF">OSO01_26520</name>
</gene>
<dbReference type="AlphaFoldDB" id="A0A511ZKC7"/>
<dbReference type="EMBL" id="BJYM01000010">
    <property type="protein sequence ID" value="GEN87913.1"/>
    <property type="molecule type" value="Genomic_DNA"/>
</dbReference>
<dbReference type="Gene3D" id="3.10.105.10">
    <property type="entry name" value="Dipeptide-binding Protein, Domain 3"/>
    <property type="match status" value="1"/>
</dbReference>
<name>A0A511ZKC7_9BACI</name>
<dbReference type="Pfam" id="PF12793">
    <property type="entry name" value="SgrR_N"/>
    <property type="match status" value="1"/>
</dbReference>
<dbReference type="SUPFAM" id="SSF53850">
    <property type="entry name" value="Periplasmic binding protein-like II"/>
    <property type="match status" value="1"/>
</dbReference>
<dbReference type="Pfam" id="PF00496">
    <property type="entry name" value="SBP_bac_5"/>
    <property type="match status" value="1"/>
</dbReference>
<evidence type="ECO:0000313" key="4">
    <source>
        <dbReference type="EMBL" id="GEN87913.1"/>
    </source>
</evidence>
<dbReference type="InterPro" id="IPR025370">
    <property type="entry name" value="SgrR_HTH_N"/>
</dbReference>
<keyword evidence="5" id="KW-1185">Reference proteome</keyword>
<keyword evidence="1" id="KW-0238">DNA-binding</keyword>
<evidence type="ECO:0000256" key="1">
    <source>
        <dbReference type="ARBA" id="ARBA00023125"/>
    </source>
</evidence>
<dbReference type="GO" id="GO:0015833">
    <property type="term" value="P:peptide transport"/>
    <property type="evidence" value="ECO:0007669"/>
    <property type="project" value="TreeGrafter"/>
</dbReference>
<protein>
    <submittedName>
        <fullName evidence="4">ABC transporter substrate-binding protein</fullName>
    </submittedName>
</protein>
<evidence type="ECO:0000259" key="3">
    <source>
        <dbReference type="Pfam" id="PF12793"/>
    </source>
</evidence>
<feature type="domain" description="Solute-binding protein family 5" evidence="2">
    <location>
        <begin position="172"/>
        <end position="314"/>
    </location>
</feature>
<dbReference type="Proteomes" id="UP000321558">
    <property type="component" value="Unassembled WGS sequence"/>
</dbReference>
<comment type="caution">
    <text evidence="4">The sequence shown here is derived from an EMBL/GenBank/DDBJ whole genome shotgun (WGS) entry which is preliminary data.</text>
</comment>
<dbReference type="OrthoDB" id="5894719at2"/>
<reference evidence="4 5" key="1">
    <citation type="submission" date="2019-07" db="EMBL/GenBank/DDBJ databases">
        <title>Whole genome shotgun sequence of Oceanobacillus sojae NBRC 105379.</title>
        <authorList>
            <person name="Hosoyama A."/>
            <person name="Uohara A."/>
            <person name="Ohji S."/>
            <person name="Ichikawa N."/>
        </authorList>
    </citation>
    <scope>NUCLEOTIDE SEQUENCE [LARGE SCALE GENOMIC DNA]</scope>
    <source>
        <strain evidence="4 5">NBRC 105379</strain>
    </source>
</reference>
<dbReference type="GO" id="GO:0003677">
    <property type="term" value="F:DNA binding"/>
    <property type="evidence" value="ECO:0007669"/>
    <property type="project" value="UniProtKB-KW"/>
</dbReference>
<sequence length="576" mass="67087">MKHHKYASKLLDYFTSENKAETTIADLASVFQCSERHTKTVIHHLAAKQWITWHVSQGRGKKPVITLHFEKDDILLEQAKGLIEKEIYQKGFTVVQQASAAYQEKFRVWFQQQIGITQVSADKNASLDVLRYPFYPVRLCMDPLDASSRHDSHMIQQIFDRLVEYNPETETLEPAIAHCWESKDGKQWIFYLRKNVRFHHGRILHANDVKTTILRFTEDSAIRKNLLNIQIINQTTLIFQLDKSDYLFPRLLADVRASIVPIDVIKEKGKLFSSKPIGCGPYQLTIYSEEKIQLDRFENYYGLAPWLDKVEVITASEEFLSKQTHPLLLEAPDSSWVEKFTYEQGADFIILNSRKPGPLQDKNYRKDLIEAIRPADFCLAKRGEIIAHSLIVDKSMTFPNKINQTSSSPGQSSLKIAAQQIRRNTNHYREAVILQRQLEHIGIHSKINLLSKTEWKDPNKILDYDLFVGGVFLSDDYLLSALTFMESMSMPLYPLLPDSVQKEVQQKLTKIRQSENSQQQWELYFQLEKDLKKQHFIVFLNHRGHGVYEAEDSLYENIHLNSNGRINYRKVWRKPF</sequence>
<dbReference type="Gene3D" id="3.40.190.10">
    <property type="entry name" value="Periplasmic binding protein-like II"/>
    <property type="match status" value="1"/>
</dbReference>
<accession>A0A511ZKC7</accession>
<dbReference type="RefSeq" id="WP_147210864.1">
    <property type="nucleotide sequence ID" value="NZ_BJYM01000010.1"/>
</dbReference>
<proteinExistence type="predicted"/>
<organism evidence="4 5">
    <name type="scientific">Oceanobacillus sojae</name>
    <dbReference type="NCBI Taxonomy" id="582851"/>
    <lineage>
        <taxon>Bacteria</taxon>
        <taxon>Bacillati</taxon>
        <taxon>Bacillota</taxon>
        <taxon>Bacilli</taxon>
        <taxon>Bacillales</taxon>
        <taxon>Bacillaceae</taxon>
        <taxon>Oceanobacillus</taxon>
    </lineage>
</organism>
<dbReference type="InterPro" id="IPR039424">
    <property type="entry name" value="SBP_5"/>
</dbReference>